<dbReference type="STRING" id="1302687.SAMN05444267_10432"/>
<name>A0A1M7HXP6_9FLAO</name>
<accession>A0A1M7HXP6</accession>
<gene>
    <name evidence="1" type="ORF">SAMN05444267_10432</name>
</gene>
<reference evidence="2" key="1">
    <citation type="submission" date="2016-11" db="EMBL/GenBank/DDBJ databases">
        <authorList>
            <person name="Varghese N."/>
            <person name="Submissions S."/>
        </authorList>
    </citation>
    <scope>NUCLEOTIDE SEQUENCE [LARGE SCALE GENOMIC DNA]</scope>
    <source>
        <strain evidence="2">DSM 26899</strain>
    </source>
</reference>
<dbReference type="Proteomes" id="UP000184364">
    <property type="component" value="Unassembled WGS sequence"/>
</dbReference>
<protein>
    <submittedName>
        <fullName evidence="1">Uncharacterized protein</fullName>
    </submittedName>
</protein>
<evidence type="ECO:0000313" key="1">
    <source>
        <dbReference type="EMBL" id="SHM33255.1"/>
    </source>
</evidence>
<dbReference type="AlphaFoldDB" id="A0A1M7HXP6"/>
<proteinExistence type="predicted"/>
<dbReference type="EMBL" id="FRAV01000043">
    <property type="protein sequence ID" value="SHM33255.1"/>
    <property type="molecule type" value="Genomic_DNA"/>
</dbReference>
<sequence length="75" mass="8855">MKNNSIKIAYFKRIKLSYKYELCKSCLIWFKLNKSSIKVFEENPSLVTKTANILDICRFFLSKSFNYMEGVLDAK</sequence>
<keyword evidence="2" id="KW-1185">Reference proteome</keyword>
<organism evidence="1 2">
    <name type="scientific">Chryseobacterium polytrichastri</name>
    <dbReference type="NCBI Taxonomy" id="1302687"/>
    <lineage>
        <taxon>Bacteria</taxon>
        <taxon>Pseudomonadati</taxon>
        <taxon>Bacteroidota</taxon>
        <taxon>Flavobacteriia</taxon>
        <taxon>Flavobacteriales</taxon>
        <taxon>Weeksellaceae</taxon>
        <taxon>Chryseobacterium group</taxon>
        <taxon>Chryseobacterium</taxon>
    </lineage>
</organism>
<evidence type="ECO:0000313" key="2">
    <source>
        <dbReference type="Proteomes" id="UP000184364"/>
    </source>
</evidence>